<dbReference type="PANTHER" id="PTHR48106:SF18">
    <property type="entry name" value="QUINONE OXIDOREDUCTASE PIG3"/>
    <property type="match status" value="1"/>
</dbReference>
<evidence type="ECO:0000256" key="3">
    <source>
        <dbReference type="SAM" id="MobiDB-lite"/>
    </source>
</evidence>
<keyword evidence="1" id="KW-0521">NADP</keyword>
<dbReference type="InterPro" id="IPR015915">
    <property type="entry name" value="Kelch-typ_b-propeller"/>
</dbReference>
<dbReference type="Pfam" id="PF08240">
    <property type="entry name" value="ADH_N"/>
    <property type="match status" value="1"/>
</dbReference>
<dbReference type="Pfam" id="PF24681">
    <property type="entry name" value="Kelch_KLHDC2_KLHL20_DRC7"/>
    <property type="match status" value="1"/>
</dbReference>
<dbReference type="Gene3D" id="3.90.180.10">
    <property type="entry name" value="Medium-chain alcohol dehydrogenases, catalytic domain"/>
    <property type="match status" value="1"/>
</dbReference>
<feature type="region of interest" description="Disordered" evidence="3">
    <location>
        <begin position="43"/>
        <end position="75"/>
    </location>
</feature>
<keyword evidence="2" id="KW-0560">Oxidoreductase</keyword>
<keyword evidence="6" id="KW-1185">Reference proteome</keyword>
<dbReference type="Gene3D" id="3.40.50.720">
    <property type="entry name" value="NAD(P)-binding Rossmann-like Domain"/>
    <property type="match status" value="1"/>
</dbReference>
<dbReference type="Proteomes" id="UP000237631">
    <property type="component" value="Unassembled WGS sequence"/>
</dbReference>
<name>A0A2S6C270_9PEZI</name>
<comment type="caution">
    <text evidence="5">The sequence shown here is derived from an EMBL/GenBank/DDBJ whole genome shotgun (WGS) entry which is preliminary data.</text>
</comment>
<dbReference type="GO" id="GO:0016651">
    <property type="term" value="F:oxidoreductase activity, acting on NAD(P)H"/>
    <property type="evidence" value="ECO:0007669"/>
    <property type="project" value="TreeGrafter"/>
</dbReference>
<proteinExistence type="predicted"/>
<dbReference type="InterPro" id="IPR013149">
    <property type="entry name" value="ADH-like_C"/>
</dbReference>
<dbReference type="EMBL" id="PNEN01000575">
    <property type="protein sequence ID" value="PPJ53835.1"/>
    <property type="molecule type" value="Genomic_DNA"/>
</dbReference>
<reference evidence="6" key="1">
    <citation type="journal article" date="2017" name="bioRxiv">
        <title>Conservation of a gene cluster reveals novel cercosporin biosynthetic mechanisms and extends production to the genus Colletotrichum.</title>
        <authorList>
            <person name="de Jonge R."/>
            <person name="Ebert M.K."/>
            <person name="Huitt-Roehl C.R."/>
            <person name="Pal P."/>
            <person name="Suttle J.C."/>
            <person name="Spanner R.E."/>
            <person name="Neubauer J.D."/>
            <person name="Jurick W.M.II."/>
            <person name="Stott K.A."/>
            <person name="Secor G.A."/>
            <person name="Thomma B.P.H.J."/>
            <person name="Van de Peer Y."/>
            <person name="Townsend C.A."/>
            <person name="Bolton M.D."/>
        </authorList>
    </citation>
    <scope>NUCLEOTIDE SEQUENCE [LARGE SCALE GENOMIC DNA]</scope>
    <source>
        <strain evidence="6">CBS538.71</strain>
    </source>
</reference>
<dbReference type="InterPro" id="IPR036291">
    <property type="entry name" value="NAD(P)-bd_dom_sf"/>
</dbReference>
<dbReference type="OrthoDB" id="203908at2759"/>
<organism evidence="5 6">
    <name type="scientific">Cercospora berteroae</name>
    <dbReference type="NCBI Taxonomy" id="357750"/>
    <lineage>
        <taxon>Eukaryota</taxon>
        <taxon>Fungi</taxon>
        <taxon>Dikarya</taxon>
        <taxon>Ascomycota</taxon>
        <taxon>Pezizomycotina</taxon>
        <taxon>Dothideomycetes</taxon>
        <taxon>Dothideomycetidae</taxon>
        <taxon>Mycosphaerellales</taxon>
        <taxon>Mycosphaerellaceae</taxon>
        <taxon>Cercospora</taxon>
    </lineage>
</organism>
<dbReference type="CDD" id="cd05276">
    <property type="entry name" value="p53_inducible_oxidoreductase"/>
    <property type="match status" value="1"/>
</dbReference>
<dbReference type="GO" id="GO:0070402">
    <property type="term" value="F:NADPH binding"/>
    <property type="evidence" value="ECO:0007669"/>
    <property type="project" value="TreeGrafter"/>
</dbReference>
<protein>
    <recommendedName>
        <fullName evidence="4">Enoyl reductase (ER) domain-containing protein</fullName>
    </recommendedName>
</protein>
<dbReference type="SUPFAM" id="SSF50129">
    <property type="entry name" value="GroES-like"/>
    <property type="match status" value="1"/>
</dbReference>
<dbReference type="AlphaFoldDB" id="A0A2S6C270"/>
<evidence type="ECO:0000313" key="6">
    <source>
        <dbReference type="Proteomes" id="UP000237631"/>
    </source>
</evidence>
<evidence type="ECO:0000256" key="1">
    <source>
        <dbReference type="ARBA" id="ARBA00022857"/>
    </source>
</evidence>
<dbReference type="Pfam" id="PF00107">
    <property type="entry name" value="ADH_zinc_N"/>
    <property type="match status" value="1"/>
</dbReference>
<gene>
    <name evidence="5" type="ORF">CBER1_03240</name>
</gene>
<dbReference type="STRING" id="357750.A0A2S6C270"/>
<dbReference type="PANTHER" id="PTHR48106">
    <property type="entry name" value="QUINONE OXIDOREDUCTASE PIG3-RELATED"/>
    <property type="match status" value="1"/>
</dbReference>
<dbReference type="InterPro" id="IPR013154">
    <property type="entry name" value="ADH-like_N"/>
</dbReference>
<evidence type="ECO:0000256" key="2">
    <source>
        <dbReference type="ARBA" id="ARBA00023002"/>
    </source>
</evidence>
<feature type="compositionally biased region" description="Basic and acidic residues" evidence="3">
    <location>
        <begin position="43"/>
        <end position="52"/>
    </location>
</feature>
<evidence type="ECO:0000313" key="5">
    <source>
        <dbReference type="EMBL" id="PPJ53835.1"/>
    </source>
</evidence>
<dbReference type="SUPFAM" id="SSF117281">
    <property type="entry name" value="Kelch motif"/>
    <property type="match status" value="1"/>
</dbReference>
<dbReference type="InterPro" id="IPR020843">
    <property type="entry name" value="ER"/>
</dbReference>
<evidence type="ECO:0000259" key="4">
    <source>
        <dbReference type="SMART" id="SM00829"/>
    </source>
</evidence>
<dbReference type="Gene3D" id="2.120.10.80">
    <property type="entry name" value="Kelch-type beta propeller"/>
    <property type="match status" value="2"/>
</dbReference>
<accession>A0A2S6C270</accession>
<dbReference type="SUPFAM" id="SSF51735">
    <property type="entry name" value="NAD(P)-binding Rossmann-fold domains"/>
    <property type="match status" value="1"/>
</dbReference>
<dbReference type="SMART" id="SM00829">
    <property type="entry name" value="PKS_ER"/>
    <property type="match status" value="1"/>
</dbReference>
<feature type="domain" description="Enoyl reductase (ER)" evidence="4">
    <location>
        <begin position="355"/>
        <end position="676"/>
    </location>
</feature>
<dbReference type="InterPro" id="IPR011032">
    <property type="entry name" value="GroES-like_sf"/>
</dbReference>
<sequence>MASVTATWKKLAAAEPLQRSSHNLNAVADSIYVFGGELNPREPRDNDLHKLDLNGSSSVQSMKAPETAPLPRVGSASATVGDTIYFFSGRGGPEMAPVNEDGAIWALSTKSGQWTLLRPTSSAYPEARSYHTTASDGKDIIYVHAGCPEKGRLSDLWAFSISKKEWKQLASAPDPPRGGTSIAWADGKLYRINGFDGTQEVGGALDVYDPAANSWSTISFNADGKQGPGARSVAALLPVKIGGSTNLVTLFGESDPSSLGHQGAGKMLSDIWAYSLDKGAWSAVNAKSSDGAPDARGWFDADVVTLDGKDSVAVSGGLGESNERLNDLLHDISEHFSPNAAMATMRAVDIKDGKGPLDNLFINDKTPRPEPTGSQALVKVKAFGLNRMDILQREGRYPVPPQAPKTLGVEFSGTIEEVSSSNREGFKPGDAVFGLAYGGAYAEYIAVSTHMLIHKPDELSWEECAGIPETWITATQAMYLIGEFTPGKSILWHAGASSVSIAGQQLSKVNGASSIFATARSDEKCDFCVKKLGATQAWNTTKTENWSEEVKKATDGKGVDIIVDFIGPTTFAGNLDAAAKDGRIVNLATLGGMKLQDTNANFGNFVAKRLRYEGSSLRSRDEAYQGKLRDQLVEHALPMFKDGRLKSIIEKVYPWEQIQEAHRQMESNQTMGKLICRID</sequence>
<dbReference type="InterPro" id="IPR014189">
    <property type="entry name" value="Quinone_OxRdtase_PIG3"/>
</dbReference>